<dbReference type="WBParaSite" id="HPBE_0002015401-mRNA-1">
    <property type="protein sequence ID" value="HPBE_0002015401-mRNA-1"/>
    <property type="gene ID" value="HPBE_0002015401"/>
</dbReference>
<name>A0A183GD55_HELPZ</name>
<dbReference type="Pfam" id="PF07245">
    <property type="entry name" value="Phlebovirus_G2"/>
    <property type="match status" value="1"/>
</dbReference>
<sequence>LLQNTNLVHVIRLQWKSLRLLYAVHKVIHSKTSSHSGYCADDKCAANNNTSLVPELEKGNHYPDNTSLESCGGPGCDCFT</sequence>
<dbReference type="InterPro" id="IPR009878">
    <property type="entry name" value="Phlebovirus_G2_fusion"/>
</dbReference>
<organism evidence="2 3">
    <name type="scientific">Heligmosomoides polygyrus</name>
    <name type="common">Parasitic roundworm</name>
    <dbReference type="NCBI Taxonomy" id="6339"/>
    <lineage>
        <taxon>Eukaryota</taxon>
        <taxon>Metazoa</taxon>
        <taxon>Ecdysozoa</taxon>
        <taxon>Nematoda</taxon>
        <taxon>Chromadorea</taxon>
        <taxon>Rhabditida</taxon>
        <taxon>Rhabditina</taxon>
        <taxon>Rhabditomorpha</taxon>
        <taxon>Strongyloidea</taxon>
        <taxon>Heligmosomidae</taxon>
        <taxon>Heligmosomoides</taxon>
    </lineage>
</organism>
<keyword evidence="2" id="KW-1185">Reference proteome</keyword>
<evidence type="ECO:0000313" key="2">
    <source>
        <dbReference type="Proteomes" id="UP000050761"/>
    </source>
</evidence>
<evidence type="ECO:0000313" key="3">
    <source>
        <dbReference type="WBParaSite" id="HPBE_0002015401-mRNA-1"/>
    </source>
</evidence>
<reference evidence="3" key="1">
    <citation type="submission" date="2019-09" db="UniProtKB">
        <authorList>
            <consortium name="WormBaseParasite"/>
        </authorList>
    </citation>
    <scope>IDENTIFICATION</scope>
</reference>
<feature type="domain" description="Phlebovirus glycoprotein G2 fusion" evidence="1">
    <location>
        <begin position="25"/>
        <end position="79"/>
    </location>
</feature>
<accession>A0A183GD55</accession>
<evidence type="ECO:0000259" key="1">
    <source>
        <dbReference type="Pfam" id="PF07245"/>
    </source>
</evidence>
<dbReference type="Proteomes" id="UP000050761">
    <property type="component" value="Unassembled WGS sequence"/>
</dbReference>
<dbReference type="AlphaFoldDB" id="A0A183GD55"/>
<protein>
    <submittedName>
        <fullName evidence="3">Phlebovirus_G2 domain-containing protein</fullName>
    </submittedName>
</protein>
<proteinExistence type="predicted"/>